<feature type="transmembrane region" description="Helical" evidence="1">
    <location>
        <begin position="437"/>
        <end position="456"/>
    </location>
</feature>
<keyword evidence="1" id="KW-1133">Transmembrane helix</keyword>
<dbReference type="GeneID" id="109426511"/>
<keyword evidence="1" id="KW-0812">Transmembrane</keyword>
<proteinExistence type="predicted"/>
<feature type="transmembrane region" description="Helical" evidence="1">
    <location>
        <begin position="565"/>
        <end position="585"/>
    </location>
</feature>
<feature type="transmembrane region" description="Helical" evidence="1">
    <location>
        <begin position="468"/>
        <end position="490"/>
    </location>
</feature>
<feature type="transmembrane region" description="Helical" evidence="1">
    <location>
        <begin position="398"/>
        <end position="416"/>
    </location>
</feature>
<evidence type="ECO:0000313" key="4">
    <source>
        <dbReference type="Proteomes" id="UP000069940"/>
    </source>
</evidence>
<reference evidence="4" key="1">
    <citation type="journal article" date="2015" name="Proc. Natl. Acad. Sci. U.S.A.">
        <title>Genome sequence of the Asian Tiger mosquito, Aedes albopictus, reveals insights into its biology, genetics, and evolution.</title>
        <authorList>
            <person name="Chen X.G."/>
            <person name="Jiang X."/>
            <person name="Gu J."/>
            <person name="Xu M."/>
            <person name="Wu Y."/>
            <person name="Deng Y."/>
            <person name="Zhang C."/>
            <person name="Bonizzoni M."/>
            <person name="Dermauw W."/>
            <person name="Vontas J."/>
            <person name="Armbruster P."/>
            <person name="Huang X."/>
            <person name="Yang Y."/>
            <person name="Zhang H."/>
            <person name="He W."/>
            <person name="Peng H."/>
            <person name="Liu Y."/>
            <person name="Wu K."/>
            <person name="Chen J."/>
            <person name="Lirakis M."/>
            <person name="Topalis P."/>
            <person name="Van Leeuwen T."/>
            <person name="Hall A.B."/>
            <person name="Jiang X."/>
            <person name="Thorpe C."/>
            <person name="Mueller R.L."/>
            <person name="Sun C."/>
            <person name="Waterhouse R.M."/>
            <person name="Yan G."/>
            <person name="Tu Z.J."/>
            <person name="Fang X."/>
            <person name="James A.A."/>
        </authorList>
    </citation>
    <scope>NUCLEOTIDE SEQUENCE [LARGE SCALE GENOMIC DNA]</scope>
    <source>
        <strain evidence="4">Foshan</strain>
    </source>
</reference>
<feature type="transmembrane region" description="Helical" evidence="1">
    <location>
        <begin position="324"/>
        <end position="347"/>
    </location>
</feature>
<evidence type="ECO:0000256" key="1">
    <source>
        <dbReference type="SAM" id="Phobius"/>
    </source>
</evidence>
<feature type="transmembrane region" description="Helical" evidence="1">
    <location>
        <begin position="540"/>
        <end position="559"/>
    </location>
</feature>
<reference evidence="3" key="2">
    <citation type="submission" date="2025-05" db="UniProtKB">
        <authorList>
            <consortium name="EnsemblMetazoa"/>
        </authorList>
    </citation>
    <scope>IDENTIFICATION</scope>
    <source>
        <strain evidence="3">Foshan</strain>
    </source>
</reference>
<name>A0ABM1XKB7_AEDAL</name>
<dbReference type="InterPro" id="IPR052808">
    <property type="entry name" value="GPCR_Mth-like"/>
</dbReference>
<dbReference type="PANTHER" id="PTHR46953:SF3">
    <property type="entry name" value="G-PROTEIN COUPLED RECEPTOR MTH-LIKE 14-RELATED"/>
    <property type="match status" value="1"/>
</dbReference>
<organism evidence="3 4">
    <name type="scientific">Aedes albopictus</name>
    <name type="common">Asian tiger mosquito</name>
    <name type="synonym">Stegomyia albopicta</name>
    <dbReference type="NCBI Taxonomy" id="7160"/>
    <lineage>
        <taxon>Eukaryota</taxon>
        <taxon>Metazoa</taxon>
        <taxon>Ecdysozoa</taxon>
        <taxon>Arthropoda</taxon>
        <taxon>Hexapoda</taxon>
        <taxon>Insecta</taxon>
        <taxon>Pterygota</taxon>
        <taxon>Neoptera</taxon>
        <taxon>Endopterygota</taxon>
        <taxon>Diptera</taxon>
        <taxon>Nematocera</taxon>
        <taxon>Culicoidea</taxon>
        <taxon>Culicidae</taxon>
        <taxon>Culicinae</taxon>
        <taxon>Aedini</taxon>
        <taxon>Aedes</taxon>
        <taxon>Stegomyia</taxon>
    </lineage>
</organism>
<accession>A0ABM1XKB7</accession>
<dbReference type="PANTHER" id="PTHR46953">
    <property type="entry name" value="G-PROTEIN COUPLED RECEPTOR MTH-LIKE 1-RELATED"/>
    <property type="match status" value="1"/>
</dbReference>
<dbReference type="EnsemblMetazoa" id="AALFPA23_000450.R38036">
    <property type="protein sequence ID" value="AALFPA23_000450.P38036"/>
    <property type="gene ID" value="AALFPA23_000450"/>
</dbReference>
<keyword evidence="4" id="KW-1185">Reference proteome</keyword>
<keyword evidence="1" id="KW-0472">Membrane</keyword>
<dbReference type="RefSeq" id="XP_019557580.3">
    <property type="nucleotide sequence ID" value="XM_019702035.3"/>
</dbReference>
<protein>
    <recommendedName>
        <fullName evidence="5">G-protein coupled receptors family 2 profile 2 domain-containing protein</fullName>
    </recommendedName>
</protein>
<feature type="chain" id="PRO_5047238436" description="G-protein coupled receptors family 2 profile 2 domain-containing protein" evidence="2">
    <location>
        <begin position="29"/>
        <end position="645"/>
    </location>
</feature>
<feature type="signal peptide" evidence="2">
    <location>
        <begin position="1"/>
        <end position="28"/>
    </location>
</feature>
<feature type="transmembrane region" description="Helical" evidence="1">
    <location>
        <begin position="359"/>
        <end position="378"/>
    </location>
</feature>
<evidence type="ECO:0008006" key="5">
    <source>
        <dbReference type="Google" id="ProtNLM"/>
    </source>
</evidence>
<evidence type="ECO:0000313" key="3">
    <source>
        <dbReference type="EnsemblMetazoa" id="AALFPA23_000450.P38036"/>
    </source>
</evidence>
<dbReference type="Gene3D" id="1.20.1070.10">
    <property type="entry name" value="Rhodopsin 7-helix transmembrane proteins"/>
    <property type="match status" value="1"/>
</dbReference>
<keyword evidence="2" id="KW-0732">Signal</keyword>
<dbReference type="Proteomes" id="UP000069940">
    <property type="component" value="Unassembled WGS sequence"/>
</dbReference>
<sequence length="645" mass="71640">MVAQRVTTAVMVLTVITVGLLLASKVRALPSAILLEGSGDYDYDYSSEPVSASKPLMKVSSDDDVLDPIEDTSYPEDDDEYGTPLNISVAKPPLEIVVPEVDSDSEPSSLGSTEESATNLVETPVRFGLLETFESDESAKLNTTVTVDHIQLANAPRGDLAVTPAPDCRGFQKLPTQPRFINGTFNVIRMCCPPGESFLFGDKNRPVHCAPSPGAAWDSFQVEAIIARFFHGCIEDLEEESPPLGMVYGNPCPTEGGLIRFGAEESDRLYVIQNGSLLVVNELAEEYDLFNSYCLDVDRVNRTLNGYVCPSEFRIGRDIFKGQMMALALCLVFAIPLLLATAFFYVAIPEFNDIHGKALTLNCINFAVALLLESIFQHQSRGNGSTDDTIVMANYAEYFILATFFWLLVNCMNNCVHAWYFLPNGIQVRMRGEKRTFLLYITFAQMAPLAIILLHAHSGDTTSLKHYFFLPIIVIIALNIISFFITFWGFQRVSDIQIQHFTLRGRLSNGGEAANAILAKLPDIHTADVEKVKYMAKYTALLFMVMSGVWVITIATYYTTRTIPILYDILFGLQGILIFIIFICLPRPFRTVKAWFQKRELCGCREDPDAIDLRRGRGARHYRVDGGSHAANGKETVPLNNAKAS</sequence>
<evidence type="ECO:0000256" key="2">
    <source>
        <dbReference type="SAM" id="SignalP"/>
    </source>
</evidence>